<sequence>MHAPHRHPQVRARSRDISLVRSEHTCVLLGHDDPTPYAGITRYQVRRSAQLVQRPLSPVLGAPAIT</sequence>
<dbReference type="STRING" id="408015.SXIM_26320"/>
<dbReference type="KEGG" id="sxi:SXIM_26320"/>
<reference evidence="1" key="1">
    <citation type="submission" date="2019-08" db="EMBL/GenBank/DDBJ databases">
        <title>Complete genome sequence of a mangrove-derived Streptomyces xiamenensis.</title>
        <authorList>
            <person name="Xu J."/>
        </authorList>
    </citation>
    <scope>NUCLEOTIDE SEQUENCE</scope>
    <source>
        <strain evidence="1">318</strain>
    </source>
</reference>
<dbReference type="EMBL" id="CP009922">
    <property type="protein sequence ID" value="AKG44016.1"/>
    <property type="molecule type" value="Genomic_DNA"/>
</dbReference>
<organism evidence="1 2">
    <name type="scientific">Streptomyces xiamenensis</name>
    <dbReference type="NCBI Taxonomy" id="408015"/>
    <lineage>
        <taxon>Bacteria</taxon>
        <taxon>Bacillati</taxon>
        <taxon>Actinomycetota</taxon>
        <taxon>Actinomycetes</taxon>
        <taxon>Kitasatosporales</taxon>
        <taxon>Streptomycetaceae</taxon>
        <taxon>Streptomyces</taxon>
    </lineage>
</organism>
<gene>
    <name evidence="1" type="ORF">SXIM_26320</name>
</gene>
<protein>
    <submittedName>
        <fullName evidence="1">Uncharacterized protein</fullName>
    </submittedName>
</protein>
<dbReference type="AlphaFoldDB" id="A0A0F7CP44"/>
<dbReference type="HOGENOM" id="CLU_2829627_0_0_11"/>
<accession>A0A0F7CP44</accession>
<proteinExistence type="predicted"/>
<keyword evidence="2" id="KW-1185">Reference proteome</keyword>
<evidence type="ECO:0000313" key="1">
    <source>
        <dbReference type="EMBL" id="AKG44016.1"/>
    </source>
</evidence>
<dbReference type="Proteomes" id="UP000034034">
    <property type="component" value="Chromosome"/>
</dbReference>
<name>A0A0F7CP44_9ACTN</name>
<evidence type="ECO:0000313" key="2">
    <source>
        <dbReference type="Proteomes" id="UP000034034"/>
    </source>
</evidence>